<dbReference type="Gene3D" id="3.30.420.40">
    <property type="match status" value="2"/>
</dbReference>
<comment type="caution">
    <text evidence="1">The sequence shown here is derived from an EMBL/GenBank/DDBJ whole genome shotgun (WGS) entry which is preliminary data.</text>
</comment>
<dbReference type="AlphaFoldDB" id="A0A9X2MAR2"/>
<evidence type="ECO:0000313" key="2">
    <source>
        <dbReference type="Proteomes" id="UP001140817"/>
    </source>
</evidence>
<protein>
    <submittedName>
        <fullName evidence="1">Uncharacterized protein</fullName>
    </submittedName>
</protein>
<dbReference type="EMBL" id="JANKBY010000111">
    <property type="protein sequence ID" value="MCR1823145.1"/>
    <property type="molecule type" value="Genomic_DNA"/>
</dbReference>
<gene>
    <name evidence="1" type="ORF">NSA58_10135</name>
</gene>
<sequence>MSYEMGSNDLNNEEKNTYIDEITKLTKEISNQRLKNIYFNIQNSEVIIRNIQNIKSRNKKEIIQLIKYEIGGYMPLNLQNYVIKYKENINTKGKGSVQGILFPKKYVDICKSISENLKIKKKYLYINFDILQKLIDLRVIDLSNSNDDKVTIIENRGQDMILNTVFDKKIIESYVVEKNNTQYSINKSSYDENTYYYGISDGFINSLEIKKLNIKDRLILKNDEEVIDMTLDHLPAWGMII</sequence>
<dbReference type="RefSeq" id="WP_074080236.1">
    <property type="nucleotide sequence ID" value="NZ_JANKBY010000111.1"/>
</dbReference>
<evidence type="ECO:0000313" key="1">
    <source>
        <dbReference type="EMBL" id="MCR1823145.1"/>
    </source>
</evidence>
<accession>A0A9X2MAR2</accession>
<organism evidence="1 2">
    <name type="scientific">Terrisporobacter muris</name>
    <dbReference type="NCBI Taxonomy" id="2963284"/>
    <lineage>
        <taxon>Bacteria</taxon>
        <taxon>Bacillati</taxon>
        <taxon>Bacillota</taxon>
        <taxon>Clostridia</taxon>
        <taxon>Peptostreptococcales</taxon>
        <taxon>Peptostreptococcaceae</taxon>
        <taxon>Terrisporobacter</taxon>
    </lineage>
</organism>
<proteinExistence type="predicted"/>
<name>A0A9X2MAR2_9FIRM</name>
<dbReference type="Gene3D" id="3.30.1490.300">
    <property type="match status" value="1"/>
</dbReference>
<reference evidence="1" key="1">
    <citation type="submission" date="2022-07" db="EMBL/GenBank/DDBJ databases">
        <title>Enhanced cultured diversity of the mouse gut microbiota enables custom-made synthetic communities.</title>
        <authorList>
            <person name="Afrizal A."/>
        </authorList>
    </citation>
    <scope>NUCLEOTIDE SEQUENCE</scope>
    <source>
        <strain evidence="1">DSM 29186</strain>
    </source>
</reference>
<dbReference type="Proteomes" id="UP001140817">
    <property type="component" value="Unassembled WGS sequence"/>
</dbReference>
<keyword evidence="2" id="KW-1185">Reference proteome</keyword>